<dbReference type="Proteomes" id="UP001202550">
    <property type="component" value="Unassembled WGS sequence"/>
</dbReference>
<evidence type="ECO:0000313" key="2">
    <source>
        <dbReference type="EMBL" id="MCL1628760.1"/>
    </source>
</evidence>
<evidence type="ECO:0000313" key="3">
    <source>
        <dbReference type="Proteomes" id="UP001202550"/>
    </source>
</evidence>
<sequence>MPHPEVTHQPSPSSIAVGSEQVWPEHAAPVIVFGALRSGTTLLRLMLNAHPDLNNPGEVDFLTDHIRRAPDAPTGWRYDLAALRADRMFRAQQIEIPDGLDGLDLTHALLQRLAAKKARGLLCVSMHRDLPLAVELLPGTRVVHLLRDPRDVARSSVDMGWAGTLYHASDHWVRSELEWDRCRETLRPQDWVELHFEALMDAPEVELARICDFLGVPYSSTMLTYPEHSTYAAPNPKIVRQWVHGCASQDIKDLEGKIAPLMTARGYQPSAAPTQAPDRVRRVRLALRHKFGTWAFGVRNYGAVPFFGARISSKLRLTGLQRHFQRRIDAQIRRMLR</sequence>
<dbReference type="Gene3D" id="3.40.50.300">
    <property type="entry name" value="P-loop containing nucleotide triphosphate hydrolases"/>
    <property type="match status" value="1"/>
</dbReference>
<keyword evidence="3" id="KW-1185">Reference proteome</keyword>
<dbReference type="InterPro" id="IPR026634">
    <property type="entry name" value="TPST-like"/>
</dbReference>
<reference evidence="2 3" key="1">
    <citation type="submission" date="2022-05" db="EMBL/GenBank/DDBJ databases">
        <title>Seasonal and diel survey of microbial diversity of the Tyrrhenian coast.</title>
        <authorList>
            <person name="Gattoni G."/>
            <person name="Corral P."/>
        </authorList>
    </citation>
    <scope>NUCLEOTIDE SEQUENCE [LARGE SCALE GENOMIC DNA]</scope>
    <source>
        <strain evidence="2 3">V10</strain>
    </source>
</reference>
<evidence type="ECO:0000256" key="1">
    <source>
        <dbReference type="ARBA" id="ARBA00022679"/>
    </source>
</evidence>
<proteinExistence type="predicted"/>
<dbReference type="PANTHER" id="PTHR12788">
    <property type="entry name" value="PROTEIN-TYROSINE SULFOTRANSFERASE 2"/>
    <property type="match status" value="1"/>
</dbReference>
<gene>
    <name evidence="2" type="ORF">M3N55_08455</name>
</gene>
<dbReference type="SUPFAM" id="SSF52540">
    <property type="entry name" value="P-loop containing nucleoside triphosphate hydrolases"/>
    <property type="match status" value="1"/>
</dbReference>
<dbReference type="RefSeq" id="WP_249058262.1">
    <property type="nucleotide sequence ID" value="NZ_JALZWP010000007.1"/>
</dbReference>
<dbReference type="PANTHER" id="PTHR12788:SF10">
    <property type="entry name" value="PROTEIN-TYROSINE SULFOTRANSFERASE"/>
    <property type="match status" value="1"/>
</dbReference>
<protein>
    <submittedName>
        <fullName evidence="2">Sulfotransferase</fullName>
    </submittedName>
</protein>
<accession>A0ABT0M1N0</accession>
<comment type="caution">
    <text evidence="2">The sequence shown here is derived from an EMBL/GenBank/DDBJ whole genome shotgun (WGS) entry which is preliminary data.</text>
</comment>
<dbReference type="EMBL" id="JALZWP010000007">
    <property type="protein sequence ID" value="MCL1628760.1"/>
    <property type="molecule type" value="Genomic_DNA"/>
</dbReference>
<name>A0ABT0M1N0_9RHOB</name>
<organism evidence="2 3">
    <name type="scientific">Roseinatronobacter domitianus</name>
    <dbReference type="NCBI Taxonomy" id="2940293"/>
    <lineage>
        <taxon>Bacteria</taxon>
        <taxon>Pseudomonadati</taxon>
        <taxon>Pseudomonadota</taxon>
        <taxon>Alphaproteobacteria</taxon>
        <taxon>Rhodobacterales</taxon>
        <taxon>Paracoccaceae</taxon>
        <taxon>Roseinatronobacter</taxon>
    </lineage>
</organism>
<dbReference type="Pfam" id="PF13469">
    <property type="entry name" value="Sulfotransfer_3"/>
    <property type="match status" value="1"/>
</dbReference>
<keyword evidence="1" id="KW-0808">Transferase</keyword>
<dbReference type="InterPro" id="IPR027417">
    <property type="entry name" value="P-loop_NTPase"/>
</dbReference>